<name>A0A0X3PDK0_SCHSO</name>
<feature type="transmembrane region" description="Helical" evidence="1">
    <location>
        <begin position="21"/>
        <end position="42"/>
    </location>
</feature>
<gene>
    <name evidence="2" type="ORF">TR114645</name>
</gene>
<organism evidence="2">
    <name type="scientific">Schistocephalus solidus</name>
    <name type="common">Tapeworm</name>
    <dbReference type="NCBI Taxonomy" id="70667"/>
    <lineage>
        <taxon>Eukaryota</taxon>
        <taxon>Metazoa</taxon>
        <taxon>Spiralia</taxon>
        <taxon>Lophotrochozoa</taxon>
        <taxon>Platyhelminthes</taxon>
        <taxon>Cestoda</taxon>
        <taxon>Eucestoda</taxon>
        <taxon>Diphyllobothriidea</taxon>
        <taxon>Diphyllobothriidae</taxon>
        <taxon>Schistocephalus</taxon>
    </lineage>
</organism>
<keyword evidence="1" id="KW-0812">Transmembrane</keyword>
<proteinExistence type="predicted"/>
<accession>A0A0X3PDK0</accession>
<keyword evidence="1" id="KW-0472">Membrane</keyword>
<keyword evidence="1" id="KW-1133">Transmembrane helix</keyword>
<feature type="transmembrane region" description="Helical" evidence="1">
    <location>
        <begin position="48"/>
        <end position="65"/>
    </location>
</feature>
<evidence type="ECO:0000313" key="2">
    <source>
        <dbReference type="EMBL" id="JAP45286.1"/>
    </source>
</evidence>
<protein>
    <submittedName>
        <fullName evidence="2">Uncharacterized protein</fullName>
    </submittedName>
</protein>
<sequence>MRSSTQPFIFSPWRINRQKRCGFIRICLCVHAGALMTFWIPLKCANSQYIYIYIYILAVGALEWYPERHERASMHTETNTDESAPLLPVYSPRREYKRLCRRTHEQKQEKLKMLAILLVK</sequence>
<dbReference type="EMBL" id="GEEE01017939">
    <property type="protein sequence ID" value="JAP45286.1"/>
    <property type="molecule type" value="Transcribed_RNA"/>
</dbReference>
<dbReference type="AlphaFoldDB" id="A0A0X3PDK0"/>
<reference evidence="2" key="1">
    <citation type="submission" date="2016-01" db="EMBL/GenBank/DDBJ databases">
        <title>Reference transcriptome for the parasite Schistocephalus solidus: insights into the molecular evolution of parasitism.</title>
        <authorList>
            <person name="Hebert F.O."/>
            <person name="Grambauer S."/>
            <person name="Barber I."/>
            <person name="Landry C.R."/>
            <person name="Aubin-Horth N."/>
        </authorList>
    </citation>
    <scope>NUCLEOTIDE SEQUENCE</scope>
</reference>
<evidence type="ECO:0000256" key="1">
    <source>
        <dbReference type="SAM" id="Phobius"/>
    </source>
</evidence>